<comment type="caution">
    <text evidence="7">The sequence shown here is derived from an EMBL/GenBank/DDBJ whole genome shotgun (WGS) entry which is preliminary data.</text>
</comment>
<feature type="transmembrane region" description="Helical" evidence="5">
    <location>
        <begin position="113"/>
        <end position="139"/>
    </location>
</feature>
<feature type="transmembrane region" description="Helical" evidence="5">
    <location>
        <begin position="76"/>
        <end position="93"/>
    </location>
</feature>
<dbReference type="Proteomes" id="UP001180536">
    <property type="component" value="Unassembled WGS sequence"/>
</dbReference>
<feature type="domain" description="NnrU" evidence="6">
    <location>
        <begin position="4"/>
        <end position="187"/>
    </location>
</feature>
<keyword evidence="2 5" id="KW-0812">Transmembrane</keyword>
<organism evidence="7 8">
    <name type="scientific">Pelomonas aquatica</name>
    <dbReference type="NCBI Taxonomy" id="431058"/>
    <lineage>
        <taxon>Bacteria</taxon>
        <taxon>Pseudomonadati</taxon>
        <taxon>Pseudomonadota</taxon>
        <taxon>Betaproteobacteria</taxon>
        <taxon>Burkholderiales</taxon>
        <taxon>Sphaerotilaceae</taxon>
        <taxon>Roseateles</taxon>
    </lineage>
</organism>
<evidence type="ECO:0000256" key="3">
    <source>
        <dbReference type="ARBA" id="ARBA00022989"/>
    </source>
</evidence>
<dbReference type="RefSeq" id="WP_310347193.1">
    <property type="nucleotide sequence ID" value="NZ_JAVDXQ010000005.1"/>
</dbReference>
<comment type="subcellular location">
    <subcellularLocation>
        <location evidence="1">Membrane</location>
        <topology evidence="1">Multi-pass membrane protein</topology>
    </subcellularLocation>
</comment>
<evidence type="ECO:0000256" key="4">
    <source>
        <dbReference type="ARBA" id="ARBA00023136"/>
    </source>
</evidence>
<evidence type="ECO:0000256" key="5">
    <source>
        <dbReference type="SAM" id="Phobius"/>
    </source>
</evidence>
<reference evidence="7 8" key="1">
    <citation type="submission" date="2023-07" db="EMBL/GenBank/DDBJ databases">
        <title>Sorghum-associated microbial communities from plants grown in Nebraska, USA.</title>
        <authorList>
            <person name="Schachtman D."/>
        </authorList>
    </citation>
    <scope>NUCLEOTIDE SEQUENCE [LARGE SCALE GENOMIC DNA]</scope>
    <source>
        <strain evidence="7 8">BE310</strain>
    </source>
</reference>
<evidence type="ECO:0000256" key="2">
    <source>
        <dbReference type="ARBA" id="ARBA00022692"/>
    </source>
</evidence>
<dbReference type="Pfam" id="PF07298">
    <property type="entry name" value="NnrU"/>
    <property type="match status" value="1"/>
</dbReference>
<evidence type="ECO:0000259" key="6">
    <source>
        <dbReference type="Pfam" id="PF07298"/>
    </source>
</evidence>
<accession>A0ABU1ZC64</accession>
<dbReference type="EMBL" id="JAVDXQ010000005">
    <property type="protein sequence ID" value="MDR7298219.1"/>
    <property type="molecule type" value="Genomic_DNA"/>
</dbReference>
<keyword evidence="3 5" id="KW-1133">Transmembrane helix</keyword>
<keyword evidence="8" id="KW-1185">Reference proteome</keyword>
<evidence type="ECO:0000256" key="1">
    <source>
        <dbReference type="ARBA" id="ARBA00004141"/>
    </source>
</evidence>
<feature type="transmembrane region" description="Helical" evidence="5">
    <location>
        <begin position="151"/>
        <end position="178"/>
    </location>
</feature>
<keyword evidence="4 5" id="KW-0472">Membrane</keyword>
<protein>
    <submittedName>
        <fullName evidence="7">Membrane protein</fullName>
    </submittedName>
</protein>
<gene>
    <name evidence="7" type="ORF">J2X16_003582</name>
</gene>
<feature type="transmembrane region" description="Helical" evidence="5">
    <location>
        <begin position="39"/>
        <end position="56"/>
    </location>
</feature>
<name>A0ABU1ZC64_9BURK</name>
<evidence type="ECO:0000313" key="8">
    <source>
        <dbReference type="Proteomes" id="UP001180536"/>
    </source>
</evidence>
<dbReference type="InterPro" id="IPR009915">
    <property type="entry name" value="NnrU_dom"/>
</dbReference>
<sequence length="190" mass="20650">MIWLALGLALFLGIHLTRALAPQWRAAQIGRLGEKGWKGLYTVLSLVGFGLILWGYPQARLNPVVLWAPIRGMNHLAALLVLVAMVLMAAAYVPRNHFKAKLQHPMTLSVKVWAFAHLIANNTLADVMLFGSFLVWSILVFRAARRRPAPAVAAPTAAGTAATVVAGLALWAFFAFWAHAAWLGIAPLGR</sequence>
<proteinExistence type="predicted"/>
<evidence type="ECO:0000313" key="7">
    <source>
        <dbReference type="EMBL" id="MDR7298219.1"/>
    </source>
</evidence>